<proteinExistence type="predicted"/>
<evidence type="ECO:0000313" key="2">
    <source>
        <dbReference type="Proteomes" id="UP000092460"/>
    </source>
</evidence>
<dbReference type="EMBL" id="JXJN01027052">
    <property type="status" value="NOT_ANNOTATED_CDS"/>
    <property type="molecule type" value="Genomic_DNA"/>
</dbReference>
<dbReference type="VEuPathDB" id="VectorBase:GPPI050757"/>
<evidence type="ECO:0000313" key="1">
    <source>
        <dbReference type="EnsemblMetazoa" id="GPPI050757-PA"/>
    </source>
</evidence>
<reference evidence="2" key="1">
    <citation type="submission" date="2015-01" db="EMBL/GenBank/DDBJ databases">
        <authorList>
            <person name="Aksoy S."/>
            <person name="Warren W."/>
            <person name="Wilson R.K."/>
        </authorList>
    </citation>
    <scope>NUCLEOTIDE SEQUENCE [LARGE SCALE GENOMIC DNA]</scope>
    <source>
        <strain evidence="2">IAEA</strain>
    </source>
</reference>
<sequence>MLAVIDVFQYINCVINAVSVTSRIVQEKPYKIYWKSLMMDLKSLKGAYLWTVQLLVWLGEHAYPAFNKVSTYPKLMKITEEKYRMLK</sequence>
<dbReference type="Proteomes" id="UP000092460">
    <property type="component" value="Unassembled WGS sequence"/>
</dbReference>
<dbReference type="EnsemblMetazoa" id="GPPI050757-RA">
    <property type="protein sequence ID" value="GPPI050757-PA"/>
    <property type="gene ID" value="GPPI050757"/>
</dbReference>
<keyword evidence="2" id="KW-1185">Reference proteome</keyword>
<organism evidence="1 2">
    <name type="scientific">Glossina palpalis gambiensis</name>
    <dbReference type="NCBI Taxonomy" id="67801"/>
    <lineage>
        <taxon>Eukaryota</taxon>
        <taxon>Metazoa</taxon>
        <taxon>Ecdysozoa</taxon>
        <taxon>Arthropoda</taxon>
        <taxon>Hexapoda</taxon>
        <taxon>Insecta</taxon>
        <taxon>Pterygota</taxon>
        <taxon>Neoptera</taxon>
        <taxon>Endopterygota</taxon>
        <taxon>Diptera</taxon>
        <taxon>Brachycera</taxon>
        <taxon>Muscomorpha</taxon>
        <taxon>Hippoboscoidea</taxon>
        <taxon>Glossinidae</taxon>
        <taxon>Glossina</taxon>
    </lineage>
</organism>
<dbReference type="AlphaFoldDB" id="A0A1B0C6V6"/>
<accession>A0A1B0C6V6</accession>
<reference evidence="1" key="2">
    <citation type="submission" date="2020-05" db="UniProtKB">
        <authorList>
            <consortium name="EnsemblMetazoa"/>
        </authorList>
    </citation>
    <scope>IDENTIFICATION</scope>
    <source>
        <strain evidence="1">IAEA</strain>
    </source>
</reference>
<name>A0A1B0C6V6_9MUSC</name>
<protein>
    <submittedName>
        <fullName evidence="1">Uncharacterized protein</fullName>
    </submittedName>
</protein>